<organism evidence="2 3">
    <name type="scientific">Sulfolobus tengchongensis</name>
    <dbReference type="NCBI Taxonomy" id="207809"/>
    <lineage>
        <taxon>Archaea</taxon>
        <taxon>Thermoproteota</taxon>
        <taxon>Thermoprotei</taxon>
        <taxon>Sulfolobales</taxon>
        <taxon>Sulfolobaceae</taxon>
        <taxon>Sulfolobus</taxon>
    </lineage>
</organism>
<dbReference type="AlphaFoldDB" id="A0AAX4L4E2"/>
<proteinExistence type="predicted"/>
<dbReference type="RefSeq" id="WP_338602827.1">
    <property type="nucleotide sequence ID" value="NZ_CP146016.1"/>
</dbReference>
<feature type="compositionally biased region" description="Polar residues" evidence="1">
    <location>
        <begin position="10"/>
        <end position="26"/>
    </location>
</feature>
<keyword evidence="3" id="KW-1185">Reference proteome</keyword>
<reference evidence="2 3" key="1">
    <citation type="submission" date="2024-02" db="EMBL/GenBank/DDBJ databases">
        <title>STSV induces naive adaptation in Sulfolobus.</title>
        <authorList>
            <person name="Xiang X."/>
            <person name="Song M."/>
        </authorList>
    </citation>
    <scope>NUCLEOTIDE SEQUENCE [LARGE SCALE GENOMIC DNA]</scope>
    <source>
        <strain evidence="2 3">RT2</strain>
    </source>
</reference>
<dbReference type="GeneID" id="89335704"/>
<dbReference type="Proteomes" id="UP001432202">
    <property type="component" value="Chromosome"/>
</dbReference>
<evidence type="ECO:0000313" key="2">
    <source>
        <dbReference type="EMBL" id="WWQ61068.1"/>
    </source>
</evidence>
<name>A0AAX4L4E2_9CREN</name>
<gene>
    <name evidence="2" type="ORF">V6M85_03010</name>
</gene>
<sequence length="97" mass="11656">MIKNAKELENQNIPTRNTIPTPNIHNKNNEREKSKELIQAYKQLLNKGIKYVFPKITIRKDKRIIKAILPKKKDVYKELREHLMKENKHNLAKHLYK</sequence>
<dbReference type="EMBL" id="CP146016">
    <property type="protein sequence ID" value="WWQ61068.1"/>
    <property type="molecule type" value="Genomic_DNA"/>
</dbReference>
<evidence type="ECO:0000256" key="1">
    <source>
        <dbReference type="SAM" id="MobiDB-lite"/>
    </source>
</evidence>
<protein>
    <submittedName>
        <fullName evidence="2">Uncharacterized protein</fullName>
    </submittedName>
</protein>
<feature type="region of interest" description="Disordered" evidence="1">
    <location>
        <begin position="1"/>
        <end position="33"/>
    </location>
</feature>
<accession>A0AAX4L4E2</accession>
<evidence type="ECO:0000313" key="3">
    <source>
        <dbReference type="Proteomes" id="UP001432202"/>
    </source>
</evidence>